<evidence type="ECO:0000256" key="3">
    <source>
        <dbReference type="ARBA" id="ARBA00022737"/>
    </source>
</evidence>
<dbReference type="InterPro" id="IPR056150">
    <property type="entry name" value="WD40_CDC20-Fz"/>
</dbReference>
<dbReference type="InterPro" id="IPR019775">
    <property type="entry name" value="WD40_repeat_CS"/>
</dbReference>
<dbReference type="GO" id="GO:1990757">
    <property type="term" value="F:ubiquitin ligase activator activity"/>
    <property type="evidence" value="ECO:0007669"/>
    <property type="project" value="TreeGrafter"/>
</dbReference>
<evidence type="ECO:0000256" key="1">
    <source>
        <dbReference type="ARBA" id="ARBA00006445"/>
    </source>
</evidence>
<dbReference type="VEuPathDB" id="TriTrypDB:TEOVI_000252300"/>
<accession>A0A1G4IFQ1</accession>
<dbReference type="PANTHER" id="PTHR19918:SF1">
    <property type="entry name" value="FIZZY-RELATED PROTEIN HOMOLOG"/>
    <property type="match status" value="1"/>
</dbReference>
<evidence type="ECO:0000256" key="5">
    <source>
        <dbReference type="ARBA" id="ARBA00023274"/>
    </source>
</evidence>
<dbReference type="PROSITE" id="PS50082">
    <property type="entry name" value="WD_REPEATS_2"/>
    <property type="match status" value="4"/>
</dbReference>
<evidence type="ECO:0000256" key="4">
    <source>
        <dbReference type="ARBA" id="ARBA00022980"/>
    </source>
</evidence>
<dbReference type="Proteomes" id="UP000195570">
    <property type="component" value="Unassembled WGS sequence"/>
</dbReference>
<dbReference type="GO" id="GO:0051301">
    <property type="term" value="P:cell division"/>
    <property type="evidence" value="ECO:0007669"/>
    <property type="project" value="UniProtKB-KW"/>
</dbReference>
<dbReference type="Gene3D" id="2.130.10.10">
    <property type="entry name" value="YVTN repeat-like/Quinoprotein amine dehydrogenase"/>
    <property type="match status" value="1"/>
</dbReference>
<dbReference type="GO" id="GO:0010997">
    <property type="term" value="F:anaphase-promoting complex binding"/>
    <property type="evidence" value="ECO:0007669"/>
    <property type="project" value="InterPro"/>
</dbReference>
<dbReference type="SMART" id="SM00320">
    <property type="entry name" value="WD40"/>
    <property type="match status" value="6"/>
</dbReference>
<proteinExistence type="inferred from homology"/>
<dbReference type="InterPro" id="IPR033010">
    <property type="entry name" value="Cdc20/Fizzy"/>
</dbReference>
<dbReference type="InterPro" id="IPR036322">
    <property type="entry name" value="WD40_repeat_dom_sf"/>
</dbReference>
<feature type="compositionally biased region" description="Gly residues" evidence="8">
    <location>
        <begin position="82"/>
        <end position="107"/>
    </location>
</feature>
<dbReference type="GO" id="GO:1990904">
    <property type="term" value="C:ribonucleoprotein complex"/>
    <property type="evidence" value="ECO:0007669"/>
    <property type="project" value="UniProtKB-KW"/>
</dbReference>
<keyword evidence="3" id="KW-0677">Repeat</keyword>
<dbReference type="PRINTS" id="PR00320">
    <property type="entry name" value="GPROTEINBRPT"/>
</dbReference>
<name>A0A1G4IFQ1_TRYEQ</name>
<keyword evidence="6" id="KW-0131">Cell cycle</keyword>
<dbReference type="GO" id="GO:1905786">
    <property type="term" value="P:positive regulation of anaphase-promoting complex-dependent catabolic process"/>
    <property type="evidence" value="ECO:0007669"/>
    <property type="project" value="TreeGrafter"/>
</dbReference>
<comment type="caution">
    <text evidence="10">The sequence shown here is derived from an EMBL/GenBank/DDBJ whole genome shotgun (WGS) entry which is preliminary data.</text>
</comment>
<dbReference type="InterPro" id="IPR001680">
    <property type="entry name" value="WD40_rpt"/>
</dbReference>
<dbReference type="EMBL" id="CZPT02001539">
    <property type="protein sequence ID" value="SCU70948.1"/>
    <property type="molecule type" value="Genomic_DNA"/>
</dbReference>
<keyword evidence="2 7" id="KW-0853">WD repeat</keyword>
<evidence type="ECO:0000256" key="6">
    <source>
        <dbReference type="ARBA" id="ARBA00023306"/>
    </source>
</evidence>
<feature type="repeat" description="WD" evidence="7">
    <location>
        <begin position="373"/>
        <end position="417"/>
    </location>
</feature>
<gene>
    <name evidence="10" type="ORF">TEOVI_000252300</name>
</gene>
<comment type="similarity">
    <text evidence="1">Belongs to the WD repeat CDC20/Fizzy family.</text>
</comment>
<evidence type="ECO:0000256" key="7">
    <source>
        <dbReference type="PROSITE-ProRule" id="PRU00221"/>
    </source>
</evidence>
<dbReference type="GO" id="GO:0005680">
    <property type="term" value="C:anaphase-promoting complex"/>
    <property type="evidence" value="ECO:0007669"/>
    <property type="project" value="TreeGrafter"/>
</dbReference>
<dbReference type="GeneID" id="92376463"/>
<dbReference type="InterPro" id="IPR015943">
    <property type="entry name" value="WD40/YVTN_repeat-like_dom_sf"/>
</dbReference>
<feature type="repeat" description="WD" evidence="7">
    <location>
        <begin position="327"/>
        <end position="368"/>
    </location>
</feature>
<evidence type="ECO:0000256" key="2">
    <source>
        <dbReference type="ARBA" id="ARBA00022574"/>
    </source>
</evidence>
<dbReference type="GO" id="GO:0031145">
    <property type="term" value="P:anaphase-promoting complex-dependent catabolic process"/>
    <property type="evidence" value="ECO:0007669"/>
    <property type="project" value="TreeGrafter"/>
</dbReference>
<dbReference type="InterPro" id="IPR020472">
    <property type="entry name" value="WD40_PAC1"/>
</dbReference>
<evidence type="ECO:0000259" key="9">
    <source>
        <dbReference type="Pfam" id="PF24807"/>
    </source>
</evidence>
<dbReference type="AlphaFoldDB" id="A0A1G4IFQ1"/>
<evidence type="ECO:0000313" key="11">
    <source>
        <dbReference type="Proteomes" id="UP000195570"/>
    </source>
</evidence>
<dbReference type="GO" id="GO:0005840">
    <property type="term" value="C:ribosome"/>
    <property type="evidence" value="ECO:0007669"/>
    <property type="project" value="UniProtKB-KW"/>
</dbReference>
<sequence>MNFELSINTPTRPTRWVSNETPSPPVNISFSTPDRFISDRNSQDNSISHFFLTTKENVVPLRTASGQRAHSSVMVTPPNRGTTGGGGGGASAPPVFGGGGGSSGGGSPSKSAKRAAQCSYTCAPELGTEPYTNKLARTLFPGTQSTVLGINSQVQPRPAPETEQERYSNSLGVVFEENRARNFMSRTFRVISRAPERILDAVDMIDDFYLQLMDWSAKDVLAVGLQGSVYLWYEKTSNIAQLPCQRPANGIICGVSWSEDGNHLALGADDGSVEIWDVEAERITRRLHHHTDRVGALSWNGSVLSSGSKDTTIRINDLRDPLGTWTLQAHRQSVCGLRWSPDGLRLASGGNDNQLLLWDMRTLSMNSTPSMLLNKHTAAVKAIAWNPVQHNLLVSGGGSDDKMLRFWNTSTGECISNFNAESQVCGVLWNHGGTELVSSHGYSHNRLTIWKYPTMRRVADLAGHTSRVLHMCMSTDGEVVVSAAADETIRFWRCFSPCEQTNYCRTRHESHRDPNCVPPGLGVNALQLDTSLRDELPLR</sequence>
<evidence type="ECO:0000256" key="8">
    <source>
        <dbReference type="SAM" id="MobiDB-lite"/>
    </source>
</evidence>
<protein>
    <submittedName>
        <fullName evidence="10">Cell division cycle protein 20, putative</fullName>
    </submittedName>
</protein>
<evidence type="ECO:0000313" key="10">
    <source>
        <dbReference type="EMBL" id="SCU70948.1"/>
    </source>
</evidence>
<dbReference type="Pfam" id="PF24807">
    <property type="entry name" value="WD40_CDC20-Fz"/>
    <property type="match status" value="1"/>
</dbReference>
<reference evidence="10" key="1">
    <citation type="submission" date="2016-09" db="EMBL/GenBank/DDBJ databases">
        <authorList>
            <person name="Hebert L."/>
            <person name="Moumen B."/>
        </authorList>
    </citation>
    <scope>NUCLEOTIDE SEQUENCE [LARGE SCALE GENOMIC DNA]</scope>
    <source>
        <strain evidence="10">OVI</strain>
    </source>
</reference>
<keyword evidence="4" id="KW-0689">Ribosomal protein</keyword>
<feature type="repeat" description="WD" evidence="7">
    <location>
        <begin position="461"/>
        <end position="492"/>
    </location>
</feature>
<dbReference type="PANTHER" id="PTHR19918">
    <property type="entry name" value="CELL DIVISION CYCLE 20 CDC20 FIZZY -RELATED"/>
    <property type="match status" value="1"/>
</dbReference>
<feature type="domain" description="CDC20/Fizzy WD40" evidence="9">
    <location>
        <begin position="199"/>
        <end position="492"/>
    </location>
</feature>
<organism evidence="10 11">
    <name type="scientific">Trypanosoma equiperdum</name>
    <dbReference type="NCBI Taxonomy" id="5694"/>
    <lineage>
        <taxon>Eukaryota</taxon>
        <taxon>Discoba</taxon>
        <taxon>Euglenozoa</taxon>
        <taxon>Kinetoplastea</taxon>
        <taxon>Metakinetoplastina</taxon>
        <taxon>Trypanosomatida</taxon>
        <taxon>Trypanosomatidae</taxon>
        <taxon>Trypanosoma</taxon>
    </lineage>
</organism>
<dbReference type="PROSITE" id="PS50294">
    <property type="entry name" value="WD_REPEATS_REGION"/>
    <property type="match status" value="3"/>
</dbReference>
<keyword evidence="10" id="KW-0132">Cell division</keyword>
<dbReference type="CDD" id="cd00200">
    <property type="entry name" value="WD40"/>
    <property type="match status" value="1"/>
</dbReference>
<keyword evidence="11" id="KW-1185">Reference proteome</keyword>
<dbReference type="RefSeq" id="XP_067081692.1">
    <property type="nucleotide sequence ID" value="XM_067225591.1"/>
</dbReference>
<feature type="region of interest" description="Disordered" evidence="8">
    <location>
        <begin position="1"/>
        <end position="31"/>
    </location>
</feature>
<dbReference type="SUPFAM" id="SSF50978">
    <property type="entry name" value="WD40 repeat-like"/>
    <property type="match status" value="1"/>
</dbReference>
<keyword evidence="5" id="KW-0687">Ribonucleoprotein</keyword>
<feature type="repeat" description="WD" evidence="7">
    <location>
        <begin position="252"/>
        <end position="286"/>
    </location>
</feature>
<dbReference type="PROSITE" id="PS00678">
    <property type="entry name" value="WD_REPEATS_1"/>
    <property type="match status" value="3"/>
</dbReference>
<feature type="region of interest" description="Disordered" evidence="8">
    <location>
        <begin position="68"/>
        <end position="112"/>
    </location>
</feature>